<proteinExistence type="predicted"/>
<sequence>MGDNWYSGNAAEDGKETRGWLLGHFRPEEDVRHSTDAEVKWGIHEPGEARTEWASDADRTTMLLLVQGRFRLDLAETSITLENQGDYAVWGPGHEHKWEALTDAVVITFRWPTS</sequence>
<protein>
    <recommendedName>
        <fullName evidence="3">Signal peptidase I</fullName>
    </recommendedName>
</protein>
<organism evidence="1 2">
    <name type="scientific">Saccharopolyspora gloriosae</name>
    <dbReference type="NCBI Taxonomy" id="455344"/>
    <lineage>
        <taxon>Bacteria</taxon>
        <taxon>Bacillati</taxon>
        <taxon>Actinomycetota</taxon>
        <taxon>Actinomycetes</taxon>
        <taxon>Pseudonocardiales</taxon>
        <taxon>Pseudonocardiaceae</taxon>
        <taxon>Saccharopolyspora</taxon>
    </lineage>
</organism>
<reference evidence="1 2" key="1">
    <citation type="submission" date="2020-08" db="EMBL/GenBank/DDBJ databases">
        <title>Sequencing the genomes of 1000 actinobacteria strains.</title>
        <authorList>
            <person name="Klenk H.-P."/>
        </authorList>
    </citation>
    <scope>NUCLEOTIDE SEQUENCE [LARGE SCALE GENOMIC DNA]</scope>
    <source>
        <strain evidence="1 2">DSM 45582</strain>
    </source>
</reference>
<evidence type="ECO:0000313" key="2">
    <source>
        <dbReference type="Proteomes" id="UP000580474"/>
    </source>
</evidence>
<dbReference type="AlphaFoldDB" id="A0A840NI55"/>
<evidence type="ECO:0008006" key="3">
    <source>
        <dbReference type="Google" id="ProtNLM"/>
    </source>
</evidence>
<name>A0A840NI55_9PSEU</name>
<dbReference type="Proteomes" id="UP000580474">
    <property type="component" value="Unassembled WGS sequence"/>
</dbReference>
<dbReference type="InterPro" id="IPR011051">
    <property type="entry name" value="RmlC_Cupin_sf"/>
</dbReference>
<keyword evidence="2" id="KW-1185">Reference proteome</keyword>
<accession>A0A840NI55</accession>
<dbReference type="InterPro" id="IPR014710">
    <property type="entry name" value="RmlC-like_jellyroll"/>
</dbReference>
<dbReference type="RefSeq" id="WP_184479581.1">
    <property type="nucleotide sequence ID" value="NZ_JACHIV010000001.1"/>
</dbReference>
<gene>
    <name evidence="1" type="ORF">BJ969_003056</name>
</gene>
<dbReference type="Gene3D" id="2.60.120.10">
    <property type="entry name" value="Jelly Rolls"/>
    <property type="match status" value="1"/>
</dbReference>
<dbReference type="EMBL" id="JACHIV010000001">
    <property type="protein sequence ID" value="MBB5069968.1"/>
    <property type="molecule type" value="Genomic_DNA"/>
</dbReference>
<evidence type="ECO:0000313" key="1">
    <source>
        <dbReference type="EMBL" id="MBB5069968.1"/>
    </source>
</evidence>
<comment type="caution">
    <text evidence="1">The sequence shown here is derived from an EMBL/GenBank/DDBJ whole genome shotgun (WGS) entry which is preliminary data.</text>
</comment>
<dbReference type="SUPFAM" id="SSF51182">
    <property type="entry name" value="RmlC-like cupins"/>
    <property type="match status" value="1"/>
</dbReference>